<keyword evidence="1" id="KW-0378">Hydrolase</keyword>
<dbReference type="GO" id="GO:0006310">
    <property type="term" value="P:DNA recombination"/>
    <property type="evidence" value="ECO:0007669"/>
    <property type="project" value="UniProtKB-KW"/>
</dbReference>
<comment type="similarity">
    <text evidence="1">Belongs to the helicase family.</text>
</comment>
<dbReference type="GO" id="GO:0043139">
    <property type="term" value="F:5'-3' DNA helicase activity"/>
    <property type="evidence" value="ECO:0007669"/>
    <property type="project" value="UniProtKB-EC"/>
</dbReference>
<dbReference type="GO" id="GO:0016787">
    <property type="term" value="F:hydrolase activity"/>
    <property type="evidence" value="ECO:0007669"/>
    <property type="project" value="UniProtKB-KW"/>
</dbReference>
<comment type="catalytic activity">
    <reaction evidence="1">
        <text>ATP + H2O = ADP + phosphate + H(+)</text>
        <dbReference type="Rhea" id="RHEA:13065"/>
        <dbReference type="ChEBI" id="CHEBI:15377"/>
        <dbReference type="ChEBI" id="CHEBI:15378"/>
        <dbReference type="ChEBI" id="CHEBI:30616"/>
        <dbReference type="ChEBI" id="CHEBI:43474"/>
        <dbReference type="ChEBI" id="CHEBI:456216"/>
        <dbReference type="EC" id="5.6.2.3"/>
    </reaction>
</comment>
<dbReference type="Proteomes" id="UP000235145">
    <property type="component" value="Unassembled WGS sequence"/>
</dbReference>
<gene>
    <name evidence="4" type="ORF">LSAT_V11C200058190</name>
</gene>
<dbReference type="GO" id="GO:0000723">
    <property type="term" value="P:telomere maintenance"/>
    <property type="evidence" value="ECO:0007669"/>
    <property type="project" value="InterPro"/>
</dbReference>
<dbReference type="CDD" id="cd18809">
    <property type="entry name" value="SF1_C_RecD"/>
    <property type="match status" value="1"/>
</dbReference>
<proteinExistence type="inferred from homology"/>
<evidence type="ECO:0000313" key="4">
    <source>
        <dbReference type="EMBL" id="KAJ0220892.1"/>
    </source>
</evidence>
<dbReference type="EMBL" id="NBSK02000002">
    <property type="protein sequence ID" value="KAJ0220892.1"/>
    <property type="molecule type" value="Genomic_DNA"/>
</dbReference>
<protein>
    <recommendedName>
        <fullName evidence="1">ATP-dependent DNA helicase</fullName>
        <ecNumber evidence="1">5.6.2.3</ecNumber>
    </recommendedName>
</protein>
<name>A0A9R1XVK9_LACSA</name>
<keyword evidence="1" id="KW-0233">DNA recombination</keyword>
<dbReference type="Pfam" id="PF21530">
    <property type="entry name" value="Pif1_2B_dom"/>
    <property type="match status" value="1"/>
</dbReference>
<dbReference type="PANTHER" id="PTHR10492">
    <property type="match status" value="1"/>
</dbReference>
<feature type="domain" description="DNA helicase Pif1-like 2B" evidence="3">
    <location>
        <begin position="186"/>
        <end position="226"/>
    </location>
</feature>
<accession>A0A9R1XVK9</accession>
<keyword evidence="1" id="KW-0547">Nucleotide-binding</keyword>
<keyword evidence="5" id="KW-1185">Reference proteome</keyword>
<dbReference type="SUPFAM" id="SSF52540">
    <property type="entry name" value="P-loop containing nucleoside triphosphate hydrolases"/>
    <property type="match status" value="1"/>
</dbReference>
<dbReference type="GO" id="GO:0005524">
    <property type="term" value="F:ATP binding"/>
    <property type="evidence" value="ECO:0007669"/>
    <property type="project" value="UniProtKB-KW"/>
</dbReference>
<organism evidence="4 5">
    <name type="scientific">Lactuca sativa</name>
    <name type="common">Garden lettuce</name>
    <dbReference type="NCBI Taxonomy" id="4236"/>
    <lineage>
        <taxon>Eukaryota</taxon>
        <taxon>Viridiplantae</taxon>
        <taxon>Streptophyta</taxon>
        <taxon>Embryophyta</taxon>
        <taxon>Tracheophyta</taxon>
        <taxon>Spermatophyta</taxon>
        <taxon>Magnoliopsida</taxon>
        <taxon>eudicotyledons</taxon>
        <taxon>Gunneridae</taxon>
        <taxon>Pentapetalae</taxon>
        <taxon>asterids</taxon>
        <taxon>campanulids</taxon>
        <taxon>Asterales</taxon>
        <taxon>Asteraceae</taxon>
        <taxon>Cichorioideae</taxon>
        <taxon>Cichorieae</taxon>
        <taxon>Lactucinae</taxon>
        <taxon>Lactuca</taxon>
    </lineage>
</organism>
<dbReference type="GO" id="GO:0006281">
    <property type="term" value="P:DNA repair"/>
    <property type="evidence" value="ECO:0007669"/>
    <property type="project" value="UniProtKB-KW"/>
</dbReference>
<evidence type="ECO:0000259" key="3">
    <source>
        <dbReference type="Pfam" id="PF21530"/>
    </source>
</evidence>
<dbReference type="PANTHER" id="PTHR10492:SF96">
    <property type="entry name" value="ATP-DEPENDENT DNA HELICASE"/>
    <property type="match status" value="1"/>
</dbReference>
<comment type="cofactor">
    <cofactor evidence="1">
        <name>Mg(2+)</name>
        <dbReference type="ChEBI" id="CHEBI:18420"/>
    </cofactor>
</comment>
<evidence type="ECO:0000259" key="2">
    <source>
        <dbReference type="Pfam" id="PF05970"/>
    </source>
</evidence>
<dbReference type="InterPro" id="IPR049163">
    <property type="entry name" value="Pif1-like_2B_dom"/>
</dbReference>
<keyword evidence="1" id="KW-0234">DNA repair</keyword>
<evidence type="ECO:0000313" key="5">
    <source>
        <dbReference type="Proteomes" id="UP000235145"/>
    </source>
</evidence>
<comment type="caution">
    <text evidence="4">The sequence shown here is derived from an EMBL/GenBank/DDBJ whole genome shotgun (WGS) entry which is preliminary data.</text>
</comment>
<keyword evidence="1" id="KW-0067">ATP-binding</keyword>
<keyword evidence="1" id="KW-0227">DNA damage</keyword>
<sequence length="335" mass="38364">MQYTSLIIWDEAPMSDRICFEYLDRSLRDVLECDEQPFGGISILHGGDFRKTLPVLPKAIRSQIIDLTLENSYLWSLFQLQMLTQNMRLFSTKNNNTIPHSLLIPPTHNSLQHLIDFLYGTKILNAPTTTDMSVRAIVHPTNEVANNINSMILKLVNPYSRIYISTDAMEPNGKHTSNLEGIYLIEYLNQLTFPGIPPHTLEIKLNIPIMQRDGLCYGTRLIVTQLLPVVIEATIITWACIGQRVYIPRIKFIQRPLDLPISFSRKQFPVKLCYAMTINKSQRQSLKRISQPVFSHGQLYVALSRATSPGSLKMLKERNDATPYNETKNVVYRDL</sequence>
<dbReference type="Pfam" id="PF05970">
    <property type="entry name" value="PIF1"/>
    <property type="match status" value="1"/>
</dbReference>
<keyword evidence="1" id="KW-0347">Helicase</keyword>
<evidence type="ECO:0000256" key="1">
    <source>
        <dbReference type="RuleBase" id="RU363044"/>
    </source>
</evidence>
<dbReference type="InterPro" id="IPR010285">
    <property type="entry name" value="DNA_helicase_pif1-like_DEAD"/>
</dbReference>
<dbReference type="AlphaFoldDB" id="A0A9R1XVK9"/>
<reference evidence="4 5" key="1">
    <citation type="journal article" date="2017" name="Nat. Commun.">
        <title>Genome assembly with in vitro proximity ligation data and whole-genome triplication in lettuce.</title>
        <authorList>
            <person name="Reyes-Chin-Wo S."/>
            <person name="Wang Z."/>
            <person name="Yang X."/>
            <person name="Kozik A."/>
            <person name="Arikit S."/>
            <person name="Song C."/>
            <person name="Xia L."/>
            <person name="Froenicke L."/>
            <person name="Lavelle D.O."/>
            <person name="Truco M.J."/>
            <person name="Xia R."/>
            <person name="Zhu S."/>
            <person name="Xu C."/>
            <person name="Xu H."/>
            <person name="Xu X."/>
            <person name="Cox K."/>
            <person name="Korf I."/>
            <person name="Meyers B.C."/>
            <person name="Michelmore R.W."/>
        </authorList>
    </citation>
    <scope>NUCLEOTIDE SEQUENCE [LARGE SCALE GENOMIC DNA]</scope>
    <source>
        <strain evidence="5">cv. Salinas</strain>
        <tissue evidence="4">Seedlings</tissue>
    </source>
</reference>
<dbReference type="InterPro" id="IPR027417">
    <property type="entry name" value="P-loop_NTPase"/>
</dbReference>
<dbReference type="EC" id="5.6.2.3" evidence="1"/>
<feature type="domain" description="DNA helicase Pif1-like DEAD-box helicase" evidence="2">
    <location>
        <begin position="2"/>
        <end position="96"/>
    </location>
</feature>